<feature type="transmembrane region" description="Helical" evidence="8">
    <location>
        <begin position="177"/>
        <end position="203"/>
    </location>
</feature>
<evidence type="ECO:0000256" key="7">
    <source>
        <dbReference type="SAM" id="MobiDB-lite"/>
    </source>
</evidence>
<dbReference type="Gene3D" id="1.20.1250.20">
    <property type="entry name" value="MFS general substrate transporter like domains"/>
    <property type="match status" value="1"/>
</dbReference>
<feature type="transmembrane region" description="Helical" evidence="8">
    <location>
        <begin position="502"/>
        <end position="519"/>
    </location>
</feature>
<protein>
    <submittedName>
        <fullName evidence="10">MFS transporter</fullName>
    </submittedName>
</protein>
<evidence type="ECO:0000259" key="9">
    <source>
        <dbReference type="PROSITE" id="PS50850"/>
    </source>
</evidence>
<dbReference type="CDD" id="cd17321">
    <property type="entry name" value="MFS_MMR_MDR_like"/>
    <property type="match status" value="1"/>
</dbReference>
<gene>
    <name evidence="10" type="ORF">KO481_22850</name>
</gene>
<feature type="transmembrane region" description="Helical" evidence="8">
    <location>
        <begin position="298"/>
        <end position="318"/>
    </location>
</feature>
<evidence type="ECO:0000256" key="2">
    <source>
        <dbReference type="ARBA" id="ARBA00022448"/>
    </source>
</evidence>
<feature type="domain" description="Major facilitator superfamily (MFS) profile" evidence="9">
    <location>
        <begin position="111"/>
        <end position="563"/>
    </location>
</feature>
<feature type="transmembrane region" description="Helical" evidence="8">
    <location>
        <begin position="430"/>
        <end position="449"/>
    </location>
</feature>
<keyword evidence="4 8" id="KW-0812">Transmembrane</keyword>
<sequence>MRVIGSVNWLSTLASAGVTPSRAVPAAKWARTRPTARCNTSTSSALLGTPLSSLMTVLYPLLEYWWLTTTSPAATLGQYWWSTTIIWKELMNVPLPADGLRAKPSTAAYLGLTLLCSVQMMLNLDDTVVNVALPTIQRSLHMSQSDLTWIINAYLLLFGGFLLFGGRCADLFGGKRVFLVGVTLFGASSLATGLAQNATMIIASRAGQGIGGALAGPAALSIVAGLFTDPRHRTRALGIWAGLGGMAATVGVVLSGVLTEYASWRWCFLINVPVAIIAFIAVPRLVPTKPRVRQDNTRLDGIGAALVTGAVAALDLGLVDSGRAAGTTTAIRIAIGVGLLAAFMVREMRYATPLIPLDFFRDRDRAVANTANVLFCSAILSMLLFVSLYMQQVLHYSPARTGLAWLPFCALVTAGFGAAMGFTPRLGVRPVLTTAMAAAACGMFLLSRLSPTGSYLALLPGLLIAGFGMGLGFVSITIAAVGETHEDIAGLASGLVTTTQQLGGAFGLGVFSTVAFHRSTGLLGTGATPETALTQGFRIAFEASTAILALAALLAAFGVTAAAGQPAEVAQPPAKEGSTSTQDVSEADGSRVSSSPMR</sequence>
<keyword evidence="3" id="KW-1003">Cell membrane</keyword>
<keyword evidence="2" id="KW-0813">Transport</keyword>
<proteinExistence type="predicted"/>
<dbReference type="InterPro" id="IPR011701">
    <property type="entry name" value="MFS"/>
</dbReference>
<dbReference type="PROSITE" id="PS50850">
    <property type="entry name" value="MFS"/>
    <property type="match status" value="1"/>
</dbReference>
<evidence type="ECO:0000256" key="6">
    <source>
        <dbReference type="ARBA" id="ARBA00023136"/>
    </source>
</evidence>
<dbReference type="Pfam" id="PF07690">
    <property type="entry name" value="MFS_1"/>
    <property type="match status" value="1"/>
</dbReference>
<accession>A0ABS6B4S5</accession>
<evidence type="ECO:0000256" key="5">
    <source>
        <dbReference type="ARBA" id="ARBA00022989"/>
    </source>
</evidence>
<keyword evidence="5 8" id="KW-1133">Transmembrane helix</keyword>
<feature type="region of interest" description="Disordered" evidence="7">
    <location>
        <begin position="566"/>
        <end position="598"/>
    </location>
</feature>
<keyword evidence="6 8" id="KW-0472">Membrane</keyword>
<feature type="transmembrane region" description="Helical" evidence="8">
    <location>
        <begin position="324"/>
        <end position="345"/>
    </location>
</feature>
<evidence type="ECO:0000256" key="4">
    <source>
        <dbReference type="ARBA" id="ARBA00022692"/>
    </source>
</evidence>
<evidence type="ECO:0000256" key="8">
    <source>
        <dbReference type="SAM" id="Phobius"/>
    </source>
</evidence>
<comment type="subcellular location">
    <subcellularLocation>
        <location evidence="1">Cell membrane</location>
        <topology evidence="1">Multi-pass membrane protein</topology>
    </subcellularLocation>
</comment>
<dbReference type="SUPFAM" id="SSF103473">
    <property type="entry name" value="MFS general substrate transporter"/>
    <property type="match status" value="1"/>
</dbReference>
<dbReference type="InterPro" id="IPR020846">
    <property type="entry name" value="MFS_dom"/>
</dbReference>
<feature type="transmembrane region" description="Helical" evidence="8">
    <location>
        <begin position="455"/>
        <end position="481"/>
    </location>
</feature>
<feature type="transmembrane region" description="Helical" evidence="8">
    <location>
        <begin position="147"/>
        <end position="165"/>
    </location>
</feature>
<evidence type="ECO:0000256" key="1">
    <source>
        <dbReference type="ARBA" id="ARBA00004651"/>
    </source>
</evidence>
<name>A0ABS6B4S5_9NOCA</name>
<evidence type="ECO:0000313" key="10">
    <source>
        <dbReference type="EMBL" id="MBU3064360.1"/>
    </source>
</evidence>
<feature type="transmembrane region" description="Helical" evidence="8">
    <location>
        <begin position="239"/>
        <end position="257"/>
    </location>
</feature>
<reference evidence="10 11" key="1">
    <citation type="submission" date="2021-06" db="EMBL/GenBank/DDBJ databases">
        <title>Actinomycetes sequencing.</title>
        <authorList>
            <person name="Shan Q."/>
        </authorList>
    </citation>
    <scope>NUCLEOTIDE SEQUENCE [LARGE SCALE GENOMIC DNA]</scope>
    <source>
        <strain evidence="10 11">NEAU-G5</strain>
    </source>
</reference>
<keyword evidence="11" id="KW-1185">Reference proteome</keyword>
<feature type="transmembrane region" description="Helical" evidence="8">
    <location>
        <begin position="263"/>
        <end position="286"/>
    </location>
</feature>
<evidence type="ECO:0000313" key="11">
    <source>
        <dbReference type="Proteomes" id="UP000733379"/>
    </source>
</evidence>
<dbReference type="Proteomes" id="UP000733379">
    <property type="component" value="Unassembled WGS sequence"/>
</dbReference>
<organism evidence="10 11">
    <name type="scientific">Nocardia albiluteola</name>
    <dbReference type="NCBI Taxonomy" id="2842303"/>
    <lineage>
        <taxon>Bacteria</taxon>
        <taxon>Bacillati</taxon>
        <taxon>Actinomycetota</taxon>
        <taxon>Actinomycetes</taxon>
        <taxon>Mycobacteriales</taxon>
        <taxon>Nocardiaceae</taxon>
        <taxon>Nocardia</taxon>
    </lineage>
</organism>
<feature type="transmembrane region" description="Helical" evidence="8">
    <location>
        <begin position="366"/>
        <end position="390"/>
    </location>
</feature>
<dbReference type="InterPro" id="IPR036259">
    <property type="entry name" value="MFS_trans_sf"/>
</dbReference>
<feature type="transmembrane region" description="Helical" evidence="8">
    <location>
        <begin position="209"/>
        <end position="227"/>
    </location>
</feature>
<dbReference type="Gene3D" id="1.20.1720.10">
    <property type="entry name" value="Multidrug resistance protein D"/>
    <property type="match status" value="1"/>
</dbReference>
<dbReference type="PANTHER" id="PTHR42718">
    <property type="entry name" value="MAJOR FACILITATOR SUPERFAMILY MULTIDRUG TRANSPORTER MFSC"/>
    <property type="match status" value="1"/>
</dbReference>
<feature type="transmembrane region" description="Helical" evidence="8">
    <location>
        <begin position="402"/>
        <end position="423"/>
    </location>
</feature>
<dbReference type="PANTHER" id="PTHR42718:SF46">
    <property type="entry name" value="BLR6921 PROTEIN"/>
    <property type="match status" value="1"/>
</dbReference>
<dbReference type="EMBL" id="JAHKNI010000007">
    <property type="protein sequence ID" value="MBU3064360.1"/>
    <property type="molecule type" value="Genomic_DNA"/>
</dbReference>
<comment type="caution">
    <text evidence="10">The sequence shown here is derived from an EMBL/GenBank/DDBJ whole genome shotgun (WGS) entry which is preliminary data.</text>
</comment>
<evidence type="ECO:0000256" key="3">
    <source>
        <dbReference type="ARBA" id="ARBA00022475"/>
    </source>
</evidence>
<feature type="transmembrane region" description="Helical" evidence="8">
    <location>
        <begin position="539"/>
        <end position="563"/>
    </location>
</feature>